<dbReference type="PANTHER" id="PTHR47773">
    <property type="entry name" value="SI:DKEY-9I5.2-RELATED"/>
    <property type="match status" value="1"/>
</dbReference>
<feature type="compositionally biased region" description="Low complexity" evidence="1">
    <location>
        <begin position="214"/>
        <end position="239"/>
    </location>
</feature>
<evidence type="ECO:0000256" key="1">
    <source>
        <dbReference type="SAM" id="MobiDB-lite"/>
    </source>
</evidence>
<name>A0AAV1QIC6_SCOSC</name>
<reference evidence="2 3" key="1">
    <citation type="submission" date="2024-01" db="EMBL/GenBank/DDBJ databases">
        <authorList>
            <person name="Alioto T."/>
            <person name="Alioto T."/>
            <person name="Gomez Garrido J."/>
        </authorList>
    </citation>
    <scope>NUCLEOTIDE SEQUENCE [LARGE SCALE GENOMIC DNA]</scope>
</reference>
<evidence type="ECO:0000313" key="3">
    <source>
        <dbReference type="Proteomes" id="UP001314229"/>
    </source>
</evidence>
<organism evidence="2 3">
    <name type="scientific">Scomber scombrus</name>
    <name type="common">Atlantic mackerel</name>
    <name type="synonym">Scomber vernalis</name>
    <dbReference type="NCBI Taxonomy" id="13677"/>
    <lineage>
        <taxon>Eukaryota</taxon>
        <taxon>Metazoa</taxon>
        <taxon>Chordata</taxon>
        <taxon>Craniata</taxon>
        <taxon>Vertebrata</taxon>
        <taxon>Euteleostomi</taxon>
        <taxon>Actinopterygii</taxon>
        <taxon>Neopterygii</taxon>
        <taxon>Teleostei</taxon>
        <taxon>Neoteleostei</taxon>
        <taxon>Acanthomorphata</taxon>
        <taxon>Pelagiaria</taxon>
        <taxon>Scombriformes</taxon>
        <taxon>Scombridae</taxon>
        <taxon>Scomber</taxon>
    </lineage>
</organism>
<evidence type="ECO:0000313" key="2">
    <source>
        <dbReference type="EMBL" id="CAK6982381.1"/>
    </source>
</evidence>
<dbReference type="AlphaFoldDB" id="A0AAV1QIC6"/>
<accession>A0AAV1QIC6</accession>
<proteinExistence type="predicted"/>
<gene>
    <name evidence="2" type="ORF">FSCOSCO3_A028139</name>
</gene>
<keyword evidence="3" id="KW-1185">Reference proteome</keyword>
<dbReference type="PANTHER" id="PTHR47773:SF1">
    <property type="entry name" value="C2H2-TYPE DOMAIN-CONTAINING PROTEIN"/>
    <property type="match status" value="1"/>
</dbReference>
<sequence length="370" mass="41335">MVGLTDAEVIQRISREEWRLHCRRRTRGAEESTLLIQDLLDTFCGPAGHDSLGIPLLDAFRIQDPPGVQLYTQTGRLTKGLHIFGVLPPLPQPVHPRYLNVCRALAPQQAAGAYRAKKPEEVDAEAWAHVASEGGDTSNAALVLSRWKIQFGKYQGKIFHWLNLQDAFVRYSSAYPDFVEAVRFVNYLRRKAPAPGTQMENAVRYIRRRNRQRAAAAGSSSTSSRSTASVLAAKSASTPALPPTSPEEPSDEELVKVVVDIEEFVASEGGDTSNAALFLSRWKIQFGKYQGKIFHWLLENDVGYTVNLVASHQKERERTGSQSPLMANKDAFVRYSSAYPDFVEAVRFHRAFEEAGGKTVEEWKDKEEGK</sequence>
<dbReference type="EMBL" id="CAWUFR010001006">
    <property type="protein sequence ID" value="CAK6982381.1"/>
    <property type="molecule type" value="Genomic_DNA"/>
</dbReference>
<comment type="caution">
    <text evidence="2">The sequence shown here is derived from an EMBL/GenBank/DDBJ whole genome shotgun (WGS) entry which is preliminary data.</text>
</comment>
<feature type="region of interest" description="Disordered" evidence="1">
    <location>
        <begin position="214"/>
        <end position="252"/>
    </location>
</feature>
<protein>
    <submittedName>
        <fullName evidence="2">Uncharacterized protein LOC115796701</fullName>
    </submittedName>
</protein>
<dbReference type="Proteomes" id="UP001314229">
    <property type="component" value="Unassembled WGS sequence"/>
</dbReference>